<evidence type="ECO:0000313" key="2">
    <source>
        <dbReference type="EMBL" id="MFB9463374.1"/>
    </source>
</evidence>
<accession>A0ABV5N0I3</accession>
<organism evidence="2 3">
    <name type="scientific">Streptomyces cinereospinus</name>
    <dbReference type="NCBI Taxonomy" id="285561"/>
    <lineage>
        <taxon>Bacteria</taxon>
        <taxon>Bacillati</taxon>
        <taxon>Actinomycetota</taxon>
        <taxon>Actinomycetes</taxon>
        <taxon>Kitasatosporales</taxon>
        <taxon>Streptomycetaceae</taxon>
        <taxon>Streptomyces</taxon>
    </lineage>
</organism>
<dbReference type="RefSeq" id="WP_381345465.1">
    <property type="nucleotide sequence ID" value="NZ_JBHMCY010000017.1"/>
</dbReference>
<evidence type="ECO:0000313" key="3">
    <source>
        <dbReference type="Proteomes" id="UP001589709"/>
    </source>
</evidence>
<reference evidence="2 3" key="1">
    <citation type="submission" date="2024-09" db="EMBL/GenBank/DDBJ databases">
        <authorList>
            <person name="Sun Q."/>
            <person name="Mori K."/>
        </authorList>
    </citation>
    <scope>NUCLEOTIDE SEQUENCE [LARGE SCALE GENOMIC DNA]</scope>
    <source>
        <strain evidence="2 3">JCM 6917</strain>
    </source>
</reference>
<dbReference type="InterPro" id="IPR045960">
    <property type="entry name" value="DUF6380"/>
</dbReference>
<feature type="compositionally biased region" description="Low complexity" evidence="1">
    <location>
        <begin position="27"/>
        <end position="37"/>
    </location>
</feature>
<gene>
    <name evidence="2" type="ORF">ACFF45_11790</name>
</gene>
<protein>
    <submittedName>
        <fullName evidence="2">DUF6380 family protein</fullName>
    </submittedName>
</protein>
<sequence>MDTVAQGGAGGERWATLRGRCASPTVTARPGTAARPGGRAGEGAR</sequence>
<keyword evidence="3" id="KW-1185">Reference proteome</keyword>
<dbReference type="EMBL" id="JBHMCY010000017">
    <property type="protein sequence ID" value="MFB9463374.1"/>
    <property type="molecule type" value="Genomic_DNA"/>
</dbReference>
<comment type="caution">
    <text evidence="2">The sequence shown here is derived from an EMBL/GenBank/DDBJ whole genome shotgun (WGS) entry which is preliminary data.</text>
</comment>
<feature type="region of interest" description="Disordered" evidence="1">
    <location>
        <begin position="1"/>
        <end position="45"/>
    </location>
</feature>
<name>A0ABV5N0I3_9ACTN</name>
<dbReference type="Pfam" id="PF19907">
    <property type="entry name" value="DUF6380"/>
    <property type="match status" value="1"/>
</dbReference>
<dbReference type="Proteomes" id="UP001589709">
    <property type="component" value="Unassembled WGS sequence"/>
</dbReference>
<evidence type="ECO:0000256" key="1">
    <source>
        <dbReference type="SAM" id="MobiDB-lite"/>
    </source>
</evidence>
<proteinExistence type="predicted"/>